<comment type="caution">
    <text evidence="1">The sequence shown here is derived from an EMBL/GenBank/DDBJ whole genome shotgun (WGS) entry which is preliminary data.</text>
</comment>
<keyword evidence="2" id="KW-1185">Reference proteome</keyword>
<accession>A0AAN9NZ75</accession>
<evidence type="ECO:0000313" key="1">
    <source>
        <dbReference type="EMBL" id="KAK7382031.1"/>
    </source>
</evidence>
<gene>
    <name evidence="1" type="ORF">VNO80_00672</name>
</gene>
<proteinExistence type="predicted"/>
<reference evidence="1 2" key="1">
    <citation type="submission" date="2024-01" db="EMBL/GenBank/DDBJ databases">
        <title>The genomes of 5 underutilized Papilionoideae crops provide insights into root nodulation and disease resistanc.</title>
        <authorList>
            <person name="Jiang F."/>
        </authorList>
    </citation>
    <scope>NUCLEOTIDE SEQUENCE [LARGE SCALE GENOMIC DNA]</scope>
    <source>
        <strain evidence="1">JINMINGXINNONG_FW02</strain>
        <tissue evidence="1">Leaves</tissue>
    </source>
</reference>
<dbReference type="AlphaFoldDB" id="A0AAN9NZ75"/>
<evidence type="ECO:0000313" key="2">
    <source>
        <dbReference type="Proteomes" id="UP001374584"/>
    </source>
</evidence>
<organism evidence="1 2">
    <name type="scientific">Phaseolus coccineus</name>
    <name type="common">Scarlet runner bean</name>
    <name type="synonym">Phaseolus multiflorus</name>
    <dbReference type="NCBI Taxonomy" id="3886"/>
    <lineage>
        <taxon>Eukaryota</taxon>
        <taxon>Viridiplantae</taxon>
        <taxon>Streptophyta</taxon>
        <taxon>Embryophyta</taxon>
        <taxon>Tracheophyta</taxon>
        <taxon>Spermatophyta</taxon>
        <taxon>Magnoliopsida</taxon>
        <taxon>eudicotyledons</taxon>
        <taxon>Gunneridae</taxon>
        <taxon>Pentapetalae</taxon>
        <taxon>rosids</taxon>
        <taxon>fabids</taxon>
        <taxon>Fabales</taxon>
        <taxon>Fabaceae</taxon>
        <taxon>Papilionoideae</taxon>
        <taxon>50 kb inversion clade</taxon>
        <taxon>NPAAA clade</taxon>
        <taxon>indigoferoid/millettioid clade</taxon>
        <taxon>Phaseoleae</taxon>
        <taxon>Phaseolus</taxon>
    </lineage>
</organism>
<dbReference type="Proteomes" id="UP001374584">
    <property type="component" value="Unassembled WGS sequence"/>
</dbReference>
<dbReference type="EMBL" id="JAYMYR010000001">
    <property type="protein sequence ID" value="KAK7382031.1"/>
    <property type="molecule type" value="Genomic_DNA"/>
</dbReference>
<protein>
    <submittedName>
        <fullName evidence="1">Uncharacterized protein</fullName>
    </submittedName>
</protein>
<sequence length="71" mass="8264">MRIRFVSFPSLQLTGHCLFLVHPFPLVKSSSSSSFFLSSSVKFTEQFPHQITQIHIRTPFSHTQYLSWSFT</sequence>
<name>A0AAN9NZ75_PHACN</name>